<dbReference type="Gene3D" id="3.40.50.12580">
    <property type="match status" value="1"/>
</dbReference>
<dbReference type="InterPro" id="IPR007554">
    <property type="entry name" value="Glycerophosphate_synth"/>
</dbReference>
<dbReference type="GO" id="GO:0016020">
    <property type="term" value="C:membrane"/>
    <property type="evidence" value="ECO:0007669"/>
    <property type="project" value="InterPro"/>
</dbReference>
<evidence type="ECO:0008006" key="2">
    <source>
        <dbReference type="Google" id="ProtNLM"/>
    </source>
</evidence>
<organism evidence="1">
    <name type="scientific">freshwater metagenome</name>
    <dbReference type="NCBI Taxonomy" id="449393"/>
    <lineage>
        <taxon>unclassified sequences</taxon>
        <taxon>metagenomes</taxon>
        <taxon>ecological metagenomes</taxon>
    </lineage>
</organism>
<reference evidence="1" key="1">
    <citation type="submission" date="2014-06" db="EMBL/GenBank/DDBJ databases">
        <title>Key roles for freshwater Actinobacteria revealed by deep metagenomic sequencing.</title>
        <authorList>
            <person name="Ghai R."/>
            <person name="Mizuno C.M."/>
            <person name="Picazo A."/>
            <person name="Camacho A."/>
            <person name="Rodriguez-Valera F."/>
        </authorList>
    </citation>
    <scope>NUCLEOTIDE SEQUENCE</scope>
</reference>
<protein>
    <recommendedName>
        <fullName evidence="2">CDP-glycerol:poly(Glycerophosphate) glycerophosphotransferase</fullName>
    </recommendedName>
</protein>
<dbReference type="SUPFAM" id="SSF53756">
    <property type="entry name" value="UDP-Glycosyltransferase/glycogen phosphorylase"/>
    <property type="match status" value="1"/>
</dbReference>
<dbReference type="InterPro" id="IPR043148">
    <property type="entry name" value="TagF_C"/>
</dbReference>
<comment type="caution">
    <text evidence="1">The sequence shown here is derived from an EMBL/GenBank/DDBJ whole genome shotgun (WGS) entry which is preliminary data.</text>
</comment>
<accession>A0A094PT74</accession>
<dbReference type="EMBL" id="JNSL01000208">
    <property type="protein sequence ID" value="KGA12874.1"/>
    <property type="molecule type" value="Genomic_DNA"/>
</dbReference>
<dbReference type="AlphaFoldDB" id="A0A094PT74"/>
<dbReference type="GO" id="GO:0047355">
    <property type="term" value="F:CDP-glycerol glycerophosphotransferase activity"/>
    <property type="evidence" value="ECO:0007669"/>
    <property type="project" value="InterPro"/>
</dbReference>
<sequence>MVPIKVVFLGLYFESWDALDEIYQIMAKDPRFEPIVVSMPRKLTGQLAYAQEEKAHAFFEGQDIPHFRLNTGGSGSQNLEGLAVLKDLAPDYVFVNYPWQRNYQPAVRFDHLVEFSRLAYVPYFSLVMVDEPDDEPGGGQVGSLVATHLYKQRLHQLASLVFTQDKNVLDAYASTERGNSYVHFFGSPKIDNLRIQAQEGSASWPIQGSGFRVVWAPHHSYSPHWLNFGVFSKIKNQMLDFAKQNPDIQIVLRPHPFLWGTLTDRNVLTVEELTSWRSAWDELANTFVDEDGSYAELFLATDVLVTDGISFLGEYPLISGKPTIFFENEGHWQLTETGELAADASVRVKTFAELEAEIVNARANGLPDRSKQIQKLIEASSPFPGESARKIVEKVFEDFTGPNGPSPLIDKSKIKEVPWELVAGREPFLD</sequence>
<name>A0A094PT74_9ZZZZ</name>
<gene>
    <name evidence="1" type="ORF">GM51_21140</name>
</gene>
<evidence type="ECO:0000313" key="1">
    <source>
        <dbReference type="EMBL" id="KGA12874.1"/>
    </source>
</evidence>
<dbReference type="Pfam" id="PF04464">
    <property type="entry name" value="Glyphos_transf"/>
    <property type="match status" value="1"/>
</dbReference>
<proteinExistence type="predicted"/>